<protein>
    <recommendedName>
        <fullName evidence="3">Retrotransposon gag domain-containing protein</fullName>
    </recommendedName>
</protein>
<dbReference type="AlphaFoldDB" id="A0A371FXJ4"/>
<evidence type="ECO:0000313" key="1">
    <source>
        <dbReference type="EMBL" id="RDX82998.1"/>
    </source>
</evidence>
<keyword evidence="2" id="KW-1185">Reference proteome</keyword>
<name>A0A371FXJ4_MUCPR</name>
<sequence>MVSNQEVMVGRNNRALLNALLAIARVVKNNQNQNHNGLVEFRGVHQHTKNGTFYIYIIVEEVEYWWENTCAHMEAKAQAIAWELKLQKGFPRENVHNKKEIEFLNLKQGNMTMVDYGAKFEDLLSIFELKILRNASLYCQKSLPLLKVGTTL</sequence>
<dbReference type="Proteomes" id="UP000257109">
    <property type="component" value="Unassembled WGS sequence"/>
</dbReference>
<comment type="caution">
    <text evidence="1">The sequence shown here is derived from an EMBL/GenBank/DDBJ whole genome shotgun (WGS) entry which is preliminary data.</text>
</comment>
<dbReference type="EMBL" id="QJKJ01007494">
    <property type="protein sequence ID" value="RDX82998.1"/>
    <property type="molecule type" value="Genomic_DNA"/>
</dbReference>
<organism evidence="1 2">
    <name type="scientific">Mucuna pruriens</name>
    <name type="common">Velvet bean</name>
    <name type="synonym">Dolichos pruriens</name>
    <dbReference type="NCBI Taxonomy" id="157652"/>
    <lineage>
        <taxon>Eukaryota</taxon>
        <taxon>Viridiplantae</taxon>
        <taxon>Streptophyta</taxon>
        <taxon>Embryophyta</taxon>
        <taxon>Tracheophyta</taxon>
        <taxon>Spermatophyta</taxon>
        <taxon>Magnoliopsida</taxon>
        <taxon>eudicotyledons</taxon>
        <taxon>Gunneridae</taxon>
        <taxon>Pentapetalae</taxon>
        <taxon>rosids</taxon>
        <taxon>fabids</taxon>
        <taxon>Fabales</taxon>
        <taxon>Fabaceae</taxon>
        <taxon>Papilionoideae</taxon>
        <taxon>50 kb inversion clade</taxon>
        <taxon>NPAAA clade</taxon>
        <taxon>indigoferoid/millettioid clade</taxon>
        <taxon>Phaseoleae</taxon>
        <taxon>Mucuna</taxon>
    </lineage>
</organism>
<feature type="non-terminal residue" evidence="1">
    <location>
        <position position="1"/>
    </location>
</feature>
<dbReference type="OrthoDB" id="1432379at2759"/>
<gene>
    <name evidence="1" type="ORF">CR513_36137</name>
</gene>
<evidence type="ECO:0008006" key="3">
    <source>
        <dbReference type="Google" id="ProtNLM"/>
    </source>
</evidence>
<evidence type="ECO:0000313" key="2">
    <source>
        <dbReference type="Proteomes" id="UP000257109"/>
    </source>
</evidence>
<proteinExistence type="predicted"/>
<accession>A0A371FXJ4</accession>
<reference evidence="1" key="1">
    <citation type="submission" date="2018-05" db="EMBL/GenBank/DDBJ databases">
        <title>Draft genome of Mucuna pruriens seed.</title>
        <authorList>
            <person name="Nnadi N.E."/>
            <person name="Vos R."/>
            <person name="Hasami M.H."/>
            <person name="Devisetty U.K."/>
            <person name="Aguiy J.C."/>
        </authorList>
    </citation>
    <scope>NUCLEOTIDE SEQUENCE [LARGE SCALE GENOMIC DNA]</scope>
    <source>
        <strain evidence="1">JCA_2017</strain>
    </source>
</reference>